<protein>
    <submittedName>
        <fullName evidence="3">Secreted protein</fullName>
    </submittedName>
</protein>
<proteinExistence type="predicted"/>
<dbReference type="WBParaSite" id="TCNE_0000106001-mRNA-1">
    <property type="protein sequence ID" value="TCNE_0000106001-mRNA-1"/>
    <property type="gene ID" value="TCNE_0000106001"/>
</dbReference>
<dbReference type="AlphaFoldDB" id="A0A183TXU1"/>
<keyword evidence="2" id="KW-1185">Reference proteome</keyword>
<name>A0A183TXU1_TOXCA</name>
<evidence type="ECO:0000313" key="3">
    <source>
        <dbReference type="WBParaSite" id="TCNE_0000106001-mRNA-1"/>
    </source>
</evidence>
<evidence type="ECO:0000313" key="2">
    <source>
        <dbReference type="Proteomes" id="UP000050794"/>
    </source>
</evidence>
<sequence length="68" mass="7515">MTKTTSAQVGMRTLGNVMAAGVDNAVMTVRRTTCRAQRMCARTEVIVIWNGSAQRHDTLSERLFLVCV</sequence>
<reference evidence="3" key="1">
    <citation type="submission" date="2016-06" db="UniProtKB">
        <authorList>
            <consortium name="WormBaseParasite"/>
        </authorList>
    </citation>
    <scope>IDENTIFICATION</scope>
</reference>
<organism evidence="2 3">
    <name type="scientific">Toxocara canis</name>
    <name type="common">Canine roundworm</name>
    <dbReference type="NCBI Taxonomy" id="6265"/>
    <lineage>
        <taxon>Eukaryota</taxon>
        <taxon>Metazoa</taxon>
        <taxon>Ecdysozoa</taxon>
        <taxon>Nematoda</taxon>
        <taxon>Chromadorea</taxon>
        <taxon>Rhabditida</taxon>
        <taxon>Spirurina</taxon>
        <taxon>Ascaridomorpha</taxon>
        <taxon>Ascaridoidea</taxon>
        <taxon>Toxocaridae</taxon>
        <taxon>Toxocara</taxon>
    </lineage>
</organism>
<gene>
    <name evidence="1" type="ORF">TCNE_LOCUS1061</name>
</gene>
<dbReference type="Proteomes" id="UP000050794">
    <property type="component" value="Unassembled WGS sequence"/>
</dbReference>
<reference evidence="1 2" key="2">
    <citation type="submission" date="2018-11" db="EMBL/GenBank/DDBJ databases">
        <authorList>
            <consortium name="Pathogen Informatics"/>
        </authorList>
    </citation>
    <scope>NUCLEOTIDE SEQUENCE [LARGE SCALE GENOMIC DNA]</scope>
</reference>
<dbReference type="EMBL" id="UYWY01000669">
    <property type="protein sequence ID" value="VDM25394.1"/>
    <property type="molecule type" value="Genomic_DNA"/>
</dbReference>
<accession>A0A183TXU1</accession>
<evidence type="ECO:0000313" key="1">
    <source>
        <dbReference type="EMBL" id="VDM25394.1"/>
    </source>
</evidence>